<dbReference type="Pfam" id="PF03328">
    <property type="entry name" value="HpcH_HpaI"/>
    <property type="match status" value="1"/>
</dbReference>
<dbReference type="Gene3D" id="3.20.20.60">
    <property type="entry name" value="Phosphoenolpyruvate-binding domains"/>
    <property type="match status" value="1"/>
</dbReference>
<comment type="similarity">
    <text evidence="1">Belongs to the HpcH/HpaI aldolase family.</text>
</comment>
<gene>
    <name evidence="5" type="ORF">K1W69_04730</name>
</gene>
<protein>
    <submittedName>
        <fullName evidence="5">2,4-dihydroxyhept-2-ene-1,7-dioic acid aldolase</fullName>
    </submittedName>
</protein>
<dbReference type="Proteomes" id="UP001196509">
    <property type="component" value="Unassembled WGS sequence"/>
</dbReference>
<dbReference type="PANTHER" id="PTHR30502">
    <property type="entry name" value="2-KETO-3-DEOXY-L-RHAMNONATE ALDOLASE"/>
    <property type="match status" value="1"/>
</dbReference>
<dbReference type="GO" id="GO:0046872">
    <property type="term" value="F:metal ion binding"/>
    <property type="evidence" value="ECO:0007669"/>
    <property type="project" value="UniProtKB-KW"/>
</dbReference>
<dbReference type="GO" id="GO:0016832">
    <property type="term" value="F:aldehyde-lyase activity"/>
    <property type="evidence" value="ECO:0007669"/>
    <property type="project" value="TreeGrafter"/>
</dbReference>
<dbReference type="InterPro" id="IPR040442">
    <property type="entry name" value="Pyrv_kinase-like_dom_sf"/>
</dbReference>
<dbReference type="GO" id="GO:0005737">
    <property type="term" value="C:cytoplasm"/>
    <property type="evidence" value="ECO:0007669"/>
    <property type="project" value="TreeGrafter"/>
</dbReference>
<reference evidence="5" key="1">
    <citation type="submission" date="2021-08" db="EMBL/GenBank/DDBJ databases">
        <title>Hoeflea bacterium WL0058 sp. nov., isolated from the sediment.</title>
        <authorList>
            <person name="Wang L."/>
            <person name="Zhang D."/>
        </authorList>
    </citation>
    <scope>NUCLEOTIDE SEQUENCE</scope>
    <source>
        <strain evidence="5">WL0058</strain>
    </source>
</reference>
<dbReference type="SUPFAM" id="SSF51621">
    <property type="entry name" value="Phosphoenolpyruvate/pyruvate domain"/>
    <property type="match status" value="1"/>
</dbReference>
<feature type="domain" description="HpcH/HpaI aldolase/citrate lyase" evidence="4">
    <location>
        <begin position="7"/>
        <end position="220"/>
    </location>
</feature>
<evidence type="ECO:0000313" key="6">
    <source>
        <dbReference type="Proteomes" id="UP001196509"/>
    </source>
</evidence>
<evidence type="ECO:0000256" key="2">
    <source>
        <dbReference type="ARBA" id="ARBA00022723"/>
    </source>
</evidence>
<dbReference type="AlphaFoldDB" id="A0AAE3D004"/>
<evidence type="ECO:0000256" key="3">
    <source>
        <dbReference type="ARBA" id="ARBA00023239"/>
    </source>
</evidence>
<keyword evidence="3" id="KW-0456">Lyase</keyword>
<proteinExistence type="inferred from homology"/>
<keyword evidence="6" id="KW-1185">Reference proteome</keyword>
<sequence>MNAQQPLELLARSGVDSIVLDGQHGAYGESELIDSIGVCKAAQKPVLVRVPVDRPDLASRVLDFGADGVIAPMINSAAQASAFAAACKYPPLGERSWGPVRDLVLSQFPDPKSYFSSRNGQTLALAMVETREAFENIDEILAVEGIDGIFVGPADLSISWTGGALMEPATEELQNVIAMIAEKITAKGKIAGVYVTETKDIGLYHALGYRLITCASDLALLQSGVTNVMKAARDQIY</sequence>
<organism evidence="5 6">
    <name type="scientific">Flavimaribacter sediminis</name>
    <dbReference type="NCBI Taxonomy" id="2865987"/>
    <lineage>
        <taxon>Bacteria</taxon>
        <taxon>Pseudomonadati</taxon>
        <taxon>Pseudomonadota</taxon>
        <taxon>Alphaproteobacteria</taxon>
        <taxon>Hyphomicrobiales</taxon>
        <taxon>Rhizobiaceae</taxon>
        <taxon>Flavimaribacter</taxon>
    </lineage>
</organism>
<accession>A0AAE3D004</accession>
<evidence type="ECO:0000256" key="1">
    <source>
        <dbReference type="ARBA" id="ARBA00005568"/>
    </source>
</evidence>
<dbReference type="InterPro" id="IPR050251">
    <property type="entry name" value="HpcH-HpaI_aldolase"/>
</dbReference>
<evidence type="ECO:0000259" key="4">
    <source>
        <dbReference type="Pfam" id="PF03328"/>
    </source>
</evidence>
<dbReference type="PANTHER" id="PTHR30502:SF0">
    <property type="entry name" value="PHOSPHOENOLPYRUVATE CARBOXYLASE FAMILY PROTEIN"/>
    <property type="match status" value="1"/>
</dbReference>
<comment type="caution">
    <text evidence="5">The sequence shown here is derived from an EMBL/GenBank/DDBJ whole genome shotgun (WGS) entry which is preliminary data.</text>
</comment>
<keyword evidence="2" id="KW-0479">Metal-binding</keyword>
<evidence type="ECO:0000313" key="5">
    <source>
        <dbReference type="EMBL" id="MBW8636487.1"/>
    </source>
</evidence>
<dbReference type="InterPro" id="IPR015813">
    <property type="entry name" value="Pyrv/PenolPyrv_kinase-like_dom"/>
</dbReference>
<dbReference type="InterPro" id="IPR005000">
    <property type="entry name" value="Aldolase/citrate-lyase_domain"/>
</dbReference>
<dbReference type="EMBL" id="JAICBX010000001">
    <property type="protein sequence ID" value="MBW8636487.1"/>
    <property type="molecule type" value="Genomic_DNA"/>
</dbReference>
<name>A0AAE3D004_9HYPH</name>